<evidence type="ECO:0000256" key="1">
    <source>
        <dbReference type="ARBA" id="ARBA00005771"/>
    </source>
</evidence>
<comment type="caution">
    <text evidence="4">The sequence shown here is derived from an EMBL/GenBank/DDBJ whole genome shotgun (WGS) entry which is preliminary data.</text>
</comment>
<dbReference type="Gene3D" id="3.40.50.300">
    <property type="entry name" value="P-loop containing nucleotide triphosphate hydrolases"/>
    <property type="match status" value="1"/>
</dbReference>
<evidence type="ECO:0000259" key="3">
    <source>
        <dbReference type="Pfam" id="PF00685"/>
    </source>
</evidence>
<evidence type="ECO:0000256" key="2">
    <source>
        <dbReference type="ARBA" id="ARBA00022679"/>
    </source>
</evidence>
<proteinExistence type="inferred from homology"/>
<evidence type="ECO:0000313" key="4">
    <source>
        <dbReference type="EMBL" id="TWB09667.1"/>
    </source>
</evidence>
<dbReference type="InterPro" id="IPR000863">
    <property type="entry name" value="Sulfotransferase_dom"/>
</dbReference>
<dbReference type="Pfam" id="PF00685">
    <property type="entry name" value="Sulfotransfer_1"/>
    <property type="match status" value="1"/>
</dbReference>
<gene>
    <name evidence="4" type="ORF">FBZ89_14012</name>
</gene>
<dbReference type="SUPFAM" id="SSF52540">
    <property type="entry name" value="P-loop containing nucleoside triphosphate hydrolases"/>
    <property type="match status" value="1"/>
</dbReference>
<dbReference type="AlphaFoldDB" id="A0A560EK02"/>
<dbReference type="OrthoDB" id="9804504at2"/>
<dbReference type="RefSeq" id="WP_145754581.1">
    <property type="nucleotide sequence ID" value="NZ_VITN01000040.1"/>
</dbReference>
<dbReference type="PANTHER" id="PTHR11783">
    <property type="entry name" value="SULFOTRANSFERASE SULT"/>
    <property type="match status" value="1"/>
</dbReference>
<reference evidence="4 5" key="1">
    <citation type="submission" date="2019-06" db="EMBL/GenBank/DDBJ databases">
        <title>Genomic Encyclopedia of Type Strains, Phase IV (KMG-V): Genome sequencing to study the core and pangenomes of soil and plant-associated prokaryotes.</title>
        <authorList>
            <person name="Whitman W."/>
        </authorList>
    </citation>
    <scope>NUCLEOTIDE SEQUENCE [LARGE SCALE GENOMIC DNA]</scope>
    <source>
        <strain evidence="4 5">BR 11880</strain>
    </source>
</reference>
<organism evidence="4 5">
    <name type="scientific">Nitrospirillum amazonense</name>
    <dbReference type="NCBI Taxonomy" id="28077"/>
    <lineage>
        <taxon>Bacteria</taxon>
        <taxon>Pseudomonadati</taxon>
        <taxon>Pseudomonadota</taxon>
        <taxon>Alphaproteobacteria</taxon>
        <taxon>Rhodospirillales</taxon>
        <taxon>Azospirillaceae</taxon>
        <taxon>Nitrospirillum</taxon>
    </lineage>
</organism>
<dbReference type="Proteomes" id="UP000319859">
    <property type="component" value="Unassembled WGS sequence"/>
</dbReference>
<protein>
    <submittedName>
        <fullName evidence="4">Sulfotransferase domain-containing protein</fullName>
    </submittedName>
</protein>
<feature type="domain" description="Sulfotransferase" evidence="3">
    <location>
        <begin position="3"/>
        <end position="275"/>
    </location>
</feature>
<evidence type="ECO:0000313" key="5">
    <source>
        <dbReference type="Proteomes" id="UP000319859"/>
    </source>
</evidence>
<dbReference type="InterPro" id="IPR027417">
    <property type="entry name" value="P-loop_NTPase"/>
</dbReference>
<dbReference type="EMBL" id="VITN01000040">
    <property type="protein sequence ID" value="TWB09667.1"/>
    <property type="molecule type" value="Genomic_DNA"/>
</dbReference>
<comment type="similarity">
    <text evidence="1">Belongs to the sulfotransferase 1 family.</text>
</comment>
<dbReference type="GO" id="GO:0008146">
    <property type="term" value="F:sulfotransferase activity"/>
    <property type="evidence" value="ECO:0007669"/>
    <property type="project" value="InterPro"/>
</dbReference>
<keyword evidence="2 4" id="KW-0808">Transferase</keyword>
<name>A0A560EK02_9PROT</name>
<sequence length="280" mass="31622">MKRNVWIASYPKSGNTWMRMALASLFSGGEAIDINGKETSFGRIVSDRYAFDKSLDIDSAGLTEDEVAELQPLVYKKFSNLFGRTYWKVHDAWGALPSGEILFPQDITELTIYIIRDPRDVVLSYANYFSCDVDEAIRHMANPGHVLARRSAKLARQIPQRLSSWSGHVASWTETSDLPTLVVRYEDMFHGLGGILKTICQRLDLDYDDTAIAGAIEHSRFEALKSQEMANGFKEKMSKSISFFSQGKTGTWRERLTPEQVLRIERDHGAMMAKFGYAGT</sequence>
<accession>A0A560EK02</accession>